<protein>
    <submittedName>
        <fullName evidence="1">Uncharacterized protein</fullName>
    </submittedName>
</protein>
<dbReference type="Pfam" id="PF20461">
    <property type="entry name" value="DUF6714"/>
    <property type="match status" value="1"/>
</dbReference>
<name>A0A3B0ZKJ5_9ZZZZ</name>
<evidence type="ECO:0000313" key="1">
    <source>
        <dbReference type="EMBL" id="VAW81824.1"/>
    </source>
</evidence>
<reference evidence="1" key="1">
    <citation type="submission" date="2018-06" db="EMBL/GenBank/DDBJ databases">
        <authorList>
            <person name="Zhirakovskaya E."/>
        </authorList>
    </citation>
    <scope>NUCLEOTIDE SEQUENCE</scope>
</reference>
<proteinExistence type="predicted"/>
<sequence length="222" mass="25590">MLEIENQRELGIVTTFALLLLKNFDFTRIGISFYTLHTFILRFVSVYYLLKSQHGYRIVEMNYEAVINQLCLAFPSHKIDSERAFTSWGATYLDAKEFKLHLDGKSWNELDVNYLEVREDSLGFLGTKHFTQVLPAYLQAIVEGISPLSTLADTLLMILTKPSSETDSHLGEKRFEELVNELTDEQLVAIAMSLVYFTENHKEEASVESATLALDKFWRQYL</sequence>
<accession>A0A3B0ZKJ5</accession>
<organism evidence="1">
    <name type="scientific">hydrothermal vent metagenome</name>
    <dbReference type="NCBI Taxonomy" id="652676"/>
    <lineage>
        <taxon>unclassified sequences</taxon>
        <taxon>metagenomes</taxon>
        <taxon>ecological metagenomes</taxon>
    </lineage>
</organism>
<dbReference type="AlphaFoldDB" id="A0A3B0ZKJ5"/>
<dbReference type="InterPro" id="IPR046560">
    <property type="entry name" value="DUF6714"/>
</dbReference>
<gene>
    <name evidence="1" type="ORF">MNBD_GAMMA12-1992</name>
</gene>
<dbReference type="EMBL" id="UOFL01000228">
    <property type="protein sequence ID" value="VAW81824.1"/>
    <property type="molecule type" value="Genomic_DNA"/>
</dbReference>